<keyword evidence="1" id="KW-0732">Signal</keyword>
<feature type="chain" id="PRO_5023107534" evidence="1">
    <location>
        <begin position="25"/>
        <end position="119"/>
    </location>
</feature>
<reference evidence="2 3" key="1">
    <citation type="submission" date="2019-09" db="EMBL/GenBank/DDBJ databases">
        <title>NBRP : Genome information of microbial organism related human and environment.</title>
        <authorList>
            <person name="Hattori M."/>
            <person name="Oshima K."/>
            <person name="Inaba H."/>
            <person name="Suda W."/>
            <person name="Sakamoto M."/>
            <person name="Iino T."/>
            <person name="Kitahara M."/>
            <person name="Oshida Y."/>
            <person name="Iida T."/>
            <person name="Kudo T."/>
            <person name="Itoh T."/>
            <person name="Ohkuma M."/>
        </authorList>
    </citation>
    <scope>NUCLEOTIDE SEQUENCE [LARGE SCALE GENOMIC DNA]</scope>
    <source>
        <strain evidence="2 3">Mie-1</strain>
    </source>
</reference>
<evidence type="ECO:0000256" key="1">
    <source>
        <dbReference type="SAM" id="SignalP"/>
    </source>
</evidence>
<name>A0A5A7N1H1_9PROT</name>
<gene>
    <name evidence="2" type="ORF">JCM17845_25910</name>
</gene>
<organism evidence="2 3">
    <name type="scientific">Iodidimonas gelatinilytica</name>
    <dbReference type="NCBI Taxonomy" id="1236966"/>
    <lineage>
        <taxon>Bacteria</taxon>
        <taxon>Pseudomonadati</taxon>
        <taxon>Pseudomonadota</taxon>
        <taxon>Alphaproteobacteria</taxon>
        <taxon>Iodidimonadales</taxon>
        <taxon>Iodidimonadaceae</taxon>
        <taxon>Iodidimonas</taxon>
    </lineage>
</organism>
<dbReference type="Gene3D" id="2.40.10.10">
    <property type="entry name" value="Trypsin-like serine proteases"/>
    <property type="match status" value="1"/>
</dbReference>
<sequence>MMRVRFCLSFLVLGVLGVSIGAVAQEDGDTGREETSLVRQVPTASSEVLLSYAPVVKEVAPAVVNIYTARKVAARQSVFSDSFFRRFMGDNFSFGPARTSAAIFGVGRDRARRWGGCYQ</sequence>
<accession>A0A5A7N1H1</accession>
<dbReference type="Proteomes" id="UP000325187">
    <property type="component" value="Unassembled WGS sequence"/>
</dbReference>
<dbReference type="InterPro" id="IPR043504">
    <property type="entry name" value="Peptidase_S1_PA_chymotrypsin"/>
</dbReference>
<dbReference type="RefSeq" id="WP_210432662.1">
    <property type="nucleotide sequence ID" value="NZ_BKCM01000015.1"/>
</dbReference>
<protein>
    <submittedName>
        <fullName evidence="2">Uncharacterized protein</fullName>
    </submittedName>
</protein>
<evidence type="ECO:0000313" key="2">
    <source>
        <dbReference type="EMBL" id="GER01968.1"/>
    </source>
</evidence>
<dbReference type="AlphaFoldDB" id="A0A5A7N1H1"/>
<dbReference type="EMBL" id="BKCM01000015">
    <property type="protein sequence ID" value="GER01968.1"/>
    <property type="molecule type" value="Genomic_DNA"/>
</dbReference>
<evidence type="ECO:0000313" key="3">
    <source>
        <dbReference type="Proteomes" id="UP000325187"/>
    </source>
</evidence>
<keyword evidence="3" id="KW-1185">Reference proteome</keyword>
<feature type="signal peptide" evidence="1">
    <location>
        <begin position="1"/>
        <end position="24"/>
    </location>
</feature>
<proteinExistence type="predicted"/>
<comment type="caution">
    <text evidence="2">The sequence shown here is derived from an EMBL/GenBank/DDBJ whole genome shotgun (WGS) entry which is preliminary data.</text>
</comment>